<dbReference type="RefSeq" id="WP_199468885.1">
    <property type="nucleotide sequence ID" value="NZ_JAEMNX010000014.1"/>
</dbReference>
<keyword evidence="2" id="KW-1185">Reference proteome</keyword>
<protein>
    <recommendedName>
        <fullName evidence="3">Cupin domain-containing protein</fullName>
    </recommendedName>
</protein>
<dbReference type="Proteomes" id="UP000628710">
    <property type="component" value="Unassembled WGS sequence"/>
</dbReference>
<sequence length="235" mass="26667">MANLSNTHSLYPIQYHLGQSSQRIIIHNQNDLNISHEHLFQDDTPTRFYHYKANTFLFVLKGELYLKQDEQDRVIKQHQGVWLEANTVNIVTLLKASIEICLIRFKASDQSKSLDNLKKVSSGTVNFVSGRNGIKTWPLWQGDSGYIAIELYPPYYKETLYYQKAANQYLQPLNGQVFINNGKGTPQACPEIGKIITTRTPRAILNPNTESVTTLTVTTSPAEKGRVLVLTRANK</sequence>
<reference evidence="1" key="1">
    <citation type="submission" date="2020-12" db="EMBL/GenBank/DDBJ databases">
        <title>Marinomonas arctica sp. nov., a psychrotolerant bacterium isolated from the Arctic.</title>
        <authorList>
            <person name="Zhang Y."/>
        </authorList>
    </citation>
    <scope>NUCLEOTIDE SEQUENCE</scope>
    <source>
        <strain evidence="1">C1424</strain>
    </source>
</reference>
<dbReference type="EMBL" id="JAEMNX010000014">
    <property type="protein sequence ID" value="MBJ7538480.1"/>
    <property type="molecule type" value="Genomic_DNA"/>
</dbReference>
<evidence type="ECO:0000313" key="2">
    <source>
        <dbReference type="Proteomes" id="UP000628710"/>
    </source>
</evidence>
<proteinExistence type="predicted"/>
<evidence type="ECO:0008006" key="3">
    <source>
        <dbReference type="Google" id="ProtNLM"/>
    </source>
</evidence>
<comment type="caution">
    <text evidence="1">The sequence shown here is derived from an EMBL/GenBank/DDBJ whole genome shotgun (WGS) entry which is preliminary data.</text>
</comment>
<gene>
    <name evidence="1" type="ORF">I8J31_12415</name>
</gene>
<accession>A0A934N0E2</accession>
<name>A0A934N0E2_9GAMM</name>
<dbReference type="AlphaFoldDB" id="A0A934N0E2"/>
<organism evidence="1 2">
    <name type="scientific">Marinomonas transparens</name>
    <dbReference type="NCBI Taxonomy" id="2795388"/>
    <lineage>
        <taxon>Bacteria</taxon>
        <taxon>Pseudomonadati</taxon>
        <taxon>Pseudomonadota</taxon>
        <taxon>Gammaproteobacteria</taxon>
        <taxon>Oceanospirillales</taxon>
        <taxon>Oceanospirillaceae</taxon>
        <taxon>Marinomonas</taxon>
    </lineage>
</organism>
<evidence type="ECO:0000313" key="1">
    <source>
        <dbReference type="EMBL" id="MBJ7538480.1"/>
    </source>
</evidence>